<evidence type="ECO:0000256" key="2">
    <source>
        <dbReference type="SAM" id="Phobius"/>
    </source>
</evidence>
<keyword evidence="4" id="KW-1185">Reference proteome</keyword>
<organism evidence="3 4">
    <name type="scientific">Couchioplanes caeruleus subsp. caeruleus</name>
    <dbReference type="NCBI Taxonomy" id="56427"/>
    <lineage>
        <taxon>Bacteria</taxon>
        <taxon>Bacillati</taxon>
        <taxon>Actinomycetota</taxon>
        <taxon>Actinomycetes</taxon>
        <taxon>Micromonosporales</taxon>
        <taxon>Micromonosporaceae</taxon>
        <taxon>Couchioplanes</taxon>
    </lineage>
</organism>
<comment type="caution">
    <text evidence="3">The sequence shown here is derived from an EMBL/GenBank/DDBJ whole genome shotgun (WGS) entry which is preliminary data.</text>
</comment>
<dbReference type="Pfam" id="PF19950">
    <property type="entry name" value="DUF6412"/>
    <property type="match status" value="1"/>
</dbReference>
<evidence type="ECO:0000313" key="4">
    <source>
        <dbReference type="Proteomes" id="UP000182486"/>
    </source>
</evidence>
<dbReference type="AlphaFoldDB" id="A0A1K0FB99"/>
<sequence>MWFEAFRQVVSVLTDAGPTGLLVGTGALAGVLLIAVLAAGVVLSRRATSVTPVITRRALRECAGRTGVPRHRDPDAAGRTRPRGPTGLLAAA</sequence>
<keyword evidence="2" id="KW-0472">Membrane</keyword>
<reference evidence="3 4" key="1">
    <citation type="submission" date="2016-09" db="EMBL/GenBank/DDBJ databases">
        <title>Couchioplanes caeruleus draft genome sequence.</title>
        <authorList>
            <person name="Sheehan J."/>
            <person name="Caffrey P."/>
        </authorList>
    </citation>
    <scope>NUCLEOTIDE SEQUENCE [LARGE SCALE GENOMIC DNA]</scope>
    <source>
        <strain evidence="3 4">DSM 43634</strain>
    </source>
</reference>
<feature type="transmembrane region" description="Helical" evidence="2">
    <location>
        <begin position="20"/>
        <end position="43"/>
    </location>
</feature>
<proteinExistence type="predicted"/>
<evidence type="ECO:0000256" key="1">
    <source>
        <dbReference type="SAM" id="MobiDB-lite"/>
    </source>
</evidence>
<keyword evidence="2" id="KW-0812">Transmembrane</keyword>
<dbReference type="EMBL" id="MEIA01000532">
    <property type="protein sequence ID" value="OJF10121.1"/>
    <property type="molecule type" value="Genomic_DNA"/>
</dbReference>
<keyword evidence="2" id="KW-1133">Transmembrane helix</keyword>
<accession>A0A1K0FB99</accession>
<dbReference type="Proteomes" id="UP000182486">
    <property type="component" value="Unassembled WGS sequence"/>
</dbReference>
<gene>
    <name evidence="3" type="ORF">BG844_33985</name>
</gene>
<feature type="region of interest" description="Disordered" evidence="1">
    <location>
        <begin position="64"/>
        <end position="92"/>
    </location>
</feature>
<name>A0A1K0FB99_9ACTN</name>
<protein>
    <submittedName>
        <fullName evidence="3">Uncharacterized protein</fullName>
    </submittedName>
</protein>
<evidence type="ECO:0000313" key="3">
    <source>
        <dbReference type="EMBL" id="OJF10121.1"/>
    </source>
</evidence>
<dbReference type="InterPro" id="IPR045635">
    <property type="entry name" value="DUF6412"/>
</dbReference>